<feature type="transmembrane region" description="Helical" evidence="1">
    <location>
        <begin position="12"/>
        <end position="29"/>
    </location>
</feature>
<protein>
    <submittedName>
        <fullName evidence="2">Uncharacterized protein</fullName>
    </submittedName>
</protein>
<accession>A0A4S8KS33</accession>
<keyword evidence="1" id="KW-0472">Membrane</keyword>
<organism evidence="2 3">
    <name type="scientific">Dendrothele bispora (strain CBS 962.96)</name>
    <dbReference type="NCBI Taxonomy" id="1314807"/>
    <lineage>
        <taxon>Eukaryota</taxon>
        <taxon>Fungi</taxon>
        <taxon>Dikarya</taxon>
        <taxon>Basidiomycota</taxon>
        <taxon>Agaricomycotina</taxon>
        <taxon>Agaricomycetes</taxon>
        <taxon>Agaricomycetidae</taxon>
        <taxon>Agaricales</taxon>
        <taxon>Agaricales incertae sedis</taxon>
        <taxon>Dendrothele</taxon>
    </lineage>
</organism>
<keyword evidence="1" id="KW-1133">Transmembrane helix</keyword>
<dbReference type="Proteomes" id="UP000297245">
    <property type="component" value="Unassembled WGS sequence"/>
</dbReference>
<evidence type="ECO:0000313" key="2">
    <source>
        <dbReference type="EMBL" id="THU78606.1"/>
    </source>
</evidence>
<keyword evidence="3" id="KW-1185">Reference proteome</keyword>
<name>A0A4S8KS33_DENBC</name>
<sequence>MPEGRPGGVRGMLRAFSAVLLVAGGTLYLSKRIMENKRKADLEIYKTLQRSEGKNIQNTTQKS</sequence>
<reference evidence="2 3" key="1">
    <citation type="journal article" date="2019" name="Nat. Ecol. Evol.">
        <title>Megaphylogeny resolves global patterns of mushroom evolution.</title>
        <authorList>
            <person name="Varga T."/>
            <person name="Krizsan K."/>
            <person name="Foldi C."/>
            <person name="Dima B."/>
            <person name="Sanchez-Garcia M."/>
            <person name="Sanchez-Ramirez S."/>
            <person name="Szollosi G.J."/>
            <person name="Szarkandi J.G."/>
            <person name="Papp V."/>
            <person name="Albert L."/>
            <person name="Andreopoulos W."/>
            <person name="Angelini C."/>
            <person name="Antonin V."/>
            <person name="Barry K.W."/>
            <person name="Bougher N.L."/>
            <person name="Buchanan P."/>
            <person name="Buyck B."/>
            <person name="Bense V."/>
            <person name="Catcheside P."/>
            <person name="Chovatia M."/>
            <person name="Cooper J."/>
            <person name="Damon W."/>
            <person name="Desjardin D."/>
            <person name="Finy P."/>
            <person name="Geml J."/>
            <person name="Haridas S."/>
            <person name="Hughes K."/>
            <person name="Justo A."/>
            <person name="Karasinski D."/>
            <person name="Kautmanova I."/>
            <person name="Kiss B."/>
            <person name="Kocsube S."/>
            <person name="Kotiranta H."/>
            <person name="LaButti K.M."/>
            <person name="Lechner B.E."/>
            <person name="Liimatainen K."/>
            <person name="Lipzen A."/>
            <person name="Lukacs Z."/>
            <person name="Mihaltcheva S."/>
            <person name="Morgado L.N."/>
            <person name="Niskanen T."/>
            <person name="Noordeloos M.E."/>
            <person name="Ohm R.A."/>
            <person name="Ortiz-Santana B."/>
            <person name="Ovrebo C."/>
            <person name="Racz N."/>
            <person name="Riley R."/>
            <person name="Savchenko A."/>
            <person name="Shiryaev A."/>
            <person name="Soop K."/>
            <person name="Spirin V."/>
            <person name="Szebenyi C."/>
            <person name="Tomsovsky M."/>
            <person name="Tulloss R.E."/>
            <person name="Uehling J."/>
            <person name="Grigoriev I.V."/>
            <person name="Vagvolgyi C."/>
            <person name="Papp T."/>
            <person name="Martin F.M."/>
            <person name="Miettinen O."/>
            <person name="Hibbett D.S."/>
            <person name="Nagy L.G."/>
        </authorList>
    </citation>
    <scope>NUCLEOTIDE SEQUENCE [LARGE SCALE GENOMIC DNA]</scope>
    <source>
        <strain evidence="2 3">CBS 962.96</strain>
    </source>
</reference>
<keyword evidence="1" id="KW-0812">Transmembrane</keyword>
<evidence type="ECO:0000256" key="1">
    <source>
        <dbReference type="SAM" id="Phobius"/>
    </source>
</evidence>
<dbReference type="AlphaFoldDB" id="A0A4S8KS33"/>
<proteinExistence type="predicted"/>
<evidence type="ECO:0000313" key="3">
    <source>
        <dbReference type="Proteomes" id="UP000297245"/>
    </source>
</evidence>
<gene>
    <name evidence="2" type="ORF">K435DRAFT_786190</name>
</gene>
<dbReference type="OrthoDB" id="3068460at2759"/>
<dbReference type="EMBL" id="ML180165">
    <property type="protein sequence ID" value="THU78606.1"/>
    <property type="molecule type" value="Genomic_DNA"/>
</dbReference>